<gene>
    <name evidence="3" type="ORF">TKK_014899</name>
</gene>
<evidence type="ECO:0000313" key="3">
    <source>
        <dbReference type="EMBL" id="KAL3390076.1"/>
    </source>
</evidence>
<dbReference type="AlphaFoldDB" id="A0ABD2WB34"/>
<dbReference type="CDD" id="cd14733">
    <property type="entry name" value="BACK"/>
    <property type="match status" value="1"/>
</dbReference>
<dbReference type="InterPro" id="IPR056423">
    <property type="entry name" value="BACK_BPM_SPOP"/>
</dbReference>
<name>A0ABD2WB34_9HYME</name>
<dbReference type="Proteomes" id="UP001627154">
    <property type="component" value="Unassembled WGS sequence"/>
</dbReference>
<dbReference type="PROSITE" id="PS50097">
    <property type="entry name" value="BTB"/>
    <property type="match status" value="1"/>
</dbReference>
<evidence type="ECO:0000313" key="4">
    <source>
        <dbReference type="Proteomes" id="UP001627154"/>
    </source>
</evidence>
<proteinExistence type="inferred from homology"/>
<dbReference type="SMART" id="SM00225">
    <property type="entry name" value="BTB"/>
    <property type="match status" value="1"/>
</dbReference>
<dbReference type="InterPro" id="IPR011333">
    <property type="entry name" value="SKP1/BTB/POZ_sf"/>
</dbReference>
<dbReference type="InterPro" id="IPR045005">
    <property type="entry name" value="BPM1-6"/>
</dbReference>
<keyword evidence="4" id="KW-1185">Reference proteome</keyword>
<evidence type="ECO:0000259" key="2">
    <source>
        <dbReference type="PROSITE" id="PS50097"/>
    </source>
</evidence>
<dbReference type="Gene3D" id="3.30.710.10">
    <property type="entry name" value="Potassium Channel Kv1.1, Chain A"/>
    <property type="match status" value="1"/>
</dbReference>
<feature type="domain" description="BTB" evidence="2">
    <location>
        <begin position="203"/>
        <end position="263"/>
    </location>
</feature>
<comment type="caution">
    <text evidence="3">The sequence shown here is derived from an EMBL/GenBank/DDBJ whole genome shotgun (WGS) entry which is preliminary data.</text>
</comment>
<dbReference type="SUPFAM" id="SSF54695">
    <property type="entry name" value="POZ domain"/>
    <property type="match status" value="1"/>
</dbReference>
<comment type="similarity">
    <text evidence="1">Belongs to the Tdpoz family.</text>
</comment>
<dbReference type="PANTHER" id="PTHR26379:SF187">
    <property type="entry name" value="OS07G0655300 PROTEIN"/>
    <property type="match status" value="1"/>
</dbReference>
<reference evidence="3 4" key="1">
    <citation type="journal article" date="2024" name="bioRxiv">
        <title>A reference genome for Trichogramma kaykai: A tiny desert-dwelling parasitoid wasp with competing sex-ratio distorters.</title>
        <authorList>
            <person name="Culotta J."/>
            <person name="Lindsey A.R."/>
        </authorList>
    </citation>
    <scope>NUCLEOTIDE SEQUENCE [LARGE SCALE GENOMIC DNA]</scope>
    <source>
        <strain evidence="3 4">KSX58</strain>
    </source>
</reference>
<accession>A0ABD2WB34</accession>
<dbReference type="InterPro" id="IPR000210">
    <property type="entry name" value="BTB/POZ_dom"/>
</dbReference>
<dbReference type="PANTHER" id="PTHR26379">
    <property type="entry name" value="BTB/POZ AND MATH DOMAIN-CONTAINING PROTEIN 1"/>
    <property type="match status" value="1"/>
</dbReference>
<dbReference type="Pfam" id="PF00651">
    <property type="entry name" value="BTB"/>
    <property type="match status" value="1"/>
</dbReference>
<dbReference type="Pfam" id="PF24570">
    <property type="entry name" value="BACK_BPM_SPOP"/>
    <property type="match status" value="1"/>
</dbReference>
<organism evidence="3 4">
    <name type="scientific">Trichogramma kaykai</name>
    <dbReference type="NCBI Taxonomy" id="54128"/>
    <lineage>
        <taxon>Eukaryota</taxon>
        <taxon>Metazoa</taxon>
        <taxon>Ecdysozoa</taxon>
        <taxon>Arthropoda</taxon>
        <taxon>Hexapoda</taxon>
        <taxon>Insecta</taxon>
        <taxon>Pterygota</taxon>
        <taxon>Neoptera</taxon>
        <taxon>Endopterygota</taxon>
        <taxon>Hymenoptera</taxon>
        <taxon>Apocrita</taxon>
        <taxon>Proctotrupomorpha</taxon>
        <taxon>Chalcidoidea</taxon>
        <taxon>Trichogrammatidae</taxon>
        <taxon>Trichogramma</taxon>
    </lineage>
</organism>
<protein>
    <recommendedName>
        <fullName evidence="2">BTB domain-containing protein</fullName>
    </recommendedName>
</protein>
<dbReference type="Gene3D" id="1.25.40.420">
    <property type="match status" value="1"/>
</dbReference>
<dbReference type="EMBL" id="JBJJXI010000121">
    <property type="protein sequence ID" value="KAL3390076.1"/>
    <property type="molecule type" value="Genomic_DNA"/>
</dbReference>
<sequence>MADVERNDKNYDKCYFVTRTPVTTYVLDWKIEHFLLNANVLGRTGNLVSPIFPTKSMVSGDGEQNLVKLQVSLNYKQLESPSCWVLGVKVLRADEQDGPVYDAEARLCFVDARNEEVGEQYCYFVAGMQNYTPMELPHNMREILADGALTLRCEVKLAKQKSNVHVHLCELRETFKQQAMRELESSKDIYDGLGVIDKNHSFSDVELLIEDQVFKVHKVVLAAWSSKFTKLFNSKPDVTQHEIHDLKASNFEVMKKFMYENDLLEGFDSLKTASDILIDASEYGINELKRLCETYICDQLCTANSFDILTLADRCCCDEFKKTILRFICREFKRGVLDTEDYKHLKRTNPQLAVELLELLNAPDE</sequence>
<evidence type="ECO:0000256" key="1">
    <source>
        <dbReference type="ARBA" id="ARBA00010846"/>
    </source>
</evidence>